<organism evidence="2 3">
    <name type="scientific">Diversispora epigaea</name>
    <dbReference type="NCBI Taxonomy" id="1348612"/>
    <lineage>
        <taxon>Eukaryota</taxon>
        <taxon>Fungi</taxon>
        <taxon>Fungi incertae sedis</taxon>
        <taxon>Mucoromycota</taxon>
        <taxon>Glomeromycotina</taxon>
        <taxon>Glomeromycetes</taxon>
        <taxon>Diversisporales</taxon>
        <taxon>Diversisporaceae</taxon>
        <taxon>Diversispora</taxon>
    </lineage>
</organism>
<keyword evidence="3" id="KW-1185">Reference proteome</keyword>
<reference evidence="2 3" key="1">
    <citation type="submission" date="2018-08" db="EMBL/GenBank/DDBJ databases">
        <title>Genome and evolution of the arbuscular mycorrhizal fungus Diversispora epigaea (formerly Glomus versiforme) and its bacterial endosymbionts.</title>
        <authorList>
            <person name="Sun X."/>
            <person name="Fei Z."/>
            <person name="Harrison M."/>
        </authorList>
    </citation>
    <scope>NUCLEOTIDE SEQUENCE [LARGE SCALE GENOMIC DNA]</scope>
    <source>
        <strain evidence="2 3">IT104</strain>
    </source>
</reference>
<dbReference type="Proteomes" id="UP000266861">
    <property type="component" value="Unassembled WGS sequence"/>
</dbReference>
<gene>
    <name evidence="2" type="ORF">Glove_410g11</name>
</gene>
<dbReference type="STRING" id="1348612.A0A397GYC1"/>
<dbReference type="SUPFAM" id="SSF53732">
    <property type="entry name" value="Aconitase iron-sulfur domain"/>
    <property type="match status" value="1"/>
</dbReference>
<dbReference type="EMBL" id="PQFF01000364">
    <property type="protein sequence ID" value="RHZ55875.1"/>
    <property type="molecule type" value="Genomic_DNA"/>
</dbReference>
<name>A0A397GYC1_9GLOM</name>
<keyword evidence="1" id="KW-0408">Iron</keyword>
<evidence type="ECO:0000313" key="2">
    <source>
        <dbReference type="EMBL" id="RHZ55875.1"/>
    </source>
</evidence>
<dbReference type="AlphaFoldDB" id="A0A397GYC1"/>
<evidence type="ECO:0000313" key="3">
    <source>
        <dbReference type="Proteomes" id="UP000266861"/>
    </source>
</evidence>
<dbReference type="OrthoDB" id="419183at2759"/>
<protein>
    <submittedName>
        <fullName evidence="2">Uncharacterized protein</fullName>
    </submittedName>
</protein>
<dbReference type="InterPro" id="IPR015931">
    <property type="entry name" value="Acnase/IPM_dHydase_lsu_aba_1/3"/>
</dbReference>
<dbReference type="InterPro" id="IPR036008">
    <property type="entry name" value="Aconitase_4Fe-4S_dom"/>
</dbReference>
<sequence>MGQWRLELIAIEIFIRCRPAGAKVRSHVFQRHKPKIRIHLILAALVLEQGLKKGYRPSIGGKRRVTPGSLPIIAKLHRLGLVKFYEQAGFEIRTPGCSYEGEIWLSAIENLASTATVAASSIEMKIKDPRELLDLIDPEKYKEFLEQWFDQADPNNPSFLGSYLPPLPPSFTGSINYWKGAGVRR</sequence>
<comment type="caution">
    <text evidence="2">The sequence shown here is derived from an EMBL/GenBank/DDBJ whole genome shotgun (WGS) entry which is preliminary data.</text>
</comment>
<dbReference type="Gene3D" id="3.30.499.10">
    <property type="entry name" value="Aconitase, domain 3"/>
    <property type="match status" value="1"/>
</dbReference>
<accession>A0A397GYC1</accession>
<evidence type="ECO:0000256" key="1">
    <source>
        <dbReference type="ARBA" id="ARBA00023004"/>
    </source>
</evidence>
<proteinExistence type="predicted"/>